<feature type="chain" id="PRO_5045093168" description="Adhesin" evidence="1">
    <location>
        <begin position="28"/>
        <end position="362"/>
    </location>
</feature>
<dbReference type="RefSeq" id="WP_242423061.1">
    <property type="nucleotide sequence ID" value="NZ_JAPFIM010000018.1"/>
</dbReference>
<sequence>MISHITRPSLYKLASCLFSCLSLLPCAEATTISGLVKGDRLTWFNAYNQSGYLTSTNWQPLSGLQPTTEWVPGTFLGQSVSTIKLRNSETGESVDLDFQVVGIQYNFGKASAHFDGSEPVNGSYKVCETAMGEGGVVTLADTGIGFCINSNTYKAVTAFTPFQFARPLIKTSEIAQSLREAGVSSGQYTGSVMVRPAYGFRSPTGSWTYRNTNGVPVTLSIRYEAANLANIEVSGSGIMPAKYDQKKLTASGQTDYLITAHGFFTNGLKLSFPENEVDGFNLAYVDEGSAKPIPYSIDCNACEDTSLVSNGKLNLNNRETVVGGEGDTVSLMLNVHYDNIPADDLTTGNYYDQFTVYFEENL</sequence>
<accession>A0ABT5GPN9</accession>
<evidence type="ECO:0000256" key="1">
    <source>
        <dbReference type="SAM" id="SignalP"/>
    </source>
</evidence>
<dbReference type="Proteomes" id="UP001150001">
    <property type="component" value="Unassembled WGS sequence"/>
</dbReference>
<gene>
    <name evidence="2" type="ORF">OPW20_04115</name>
</gene>
<comment type="caution">
    <text evidence="2">The sequence shown here is derived from an EMBL/GenBank/DDBJ whole genome shotgun (WGS) entry which is preliminary data.</text>
</comment>
<keyword evidence="3" id="KW-1185">Reference proteome</keyword>
<organism evidence="2 3">
    <name type="scientific">Vibrio europaeus</name>
    <dbReference type="NCBI Taxonomy" id="300876"/>
    <lineage>
        <taxon>Bacteria</taxon>
        <taxon>Pseudomonadati</taxon>
        <taxon>Pseudomonadota</taxon>
        <taxon>Gammaproteobacteria</taxon>
        <taxon>Vibrionales</taxon>
        <taxon>Vibrionaceae</taxon>
        <taxon>Vibrio</taxon>
        <taxon>Vibrio oreintalis group</taxon>
    </lineage>
</organism>
<name>A0ABT5GPN9_9VIBR</name>
<evidence type="ECO:0000313" key="2">
    <source>
        <dbReference type="EMBL" id="MDC5739236.1"/>
    </source>
</evidence>
<dbReference type="EMBL" id="JAPFIT010000010">
    <property type="protein sequence ID" value="MDC5739236.1"/>
    <property type="molecule type" value="Genomic_DNA"/>
</dbReference>
<proteinExistence type="predicted"/>
<evidence type="ECO:0008006" key="4">
    <source>
        <dbReference type="Google" id="ProtNLM"/>
    </source>
</evidence>
<protein>
    <recommendedName>
        <fullName evidence="4">Adhesin</fullName>
    </recommendedName>
</protein>
<keyword evidence="1" id="KW-0732">Signal</keyword>
<feature type="signal peptide" evidence="1">
    <location>
        <begin position="1"/>
        <end position="27"/>
    </location>
</feature>
<evidence type="ECO:0000313" key="3">
    <source>
        <dbReference type="Proteomes" id="UP001150001"/>
    </source>
</evidence>
<dbReference type="GeneID" id="78078094"/>
<reference evidence="2" key="1">
    <citation type="submission" date="2022-11" db="EMBL/GenBank/DDBJ databases">
        <title>Role of the vibriolysin VemA secreted by the emergent pathogen Vibrio europaeus in the colonization of Manila clam mucus.</title>
        <authorList>
            <person name="Martinez C."/>
            <person name="Rodriguez S."/>
            <person name="Vences A."/>
            <person name="Barja J.L."/>
            <person name="Toranzo A.E."/>
            <person name="Dubert J."/>
        </authorList>
    </citation>
    <scope>NUCLEOTIDE SEQUENCE</scope>
    <source>
        <strain evidence="2">3454</strain>
    </source>
</reference>